<dbReference type="Pfam" id="PF02911">
    <property type="entry name" value="Formyl_trans_C"/>
    <property type="match status" value="1"/>
</dbReference>
<dbReference type="InterPro" id="IPR044135">
    <property type="entry name" value="Met-tRNA-FMT_C"/>
</dbReference>
<dbReference type="InterPro" id="IPR011034">
    <property type="entry name" value="Formyl_transferase-like_C_sf"/>
</dbReference>
<dbReference type="CDD" id="cd08704">
    <property type="entry name" value="Met_tRNA_FMT_C"/>
    <property type="match status" value="1"/>
</dbReference>
<dbReference type="EC" id="3.5.1.88" evidence="3"/>
<dbReference type="Gene3D" id="3.40.50.12230">
    <property type="match status" value="1"/>
</dbReference>
<dbReference type="InterPro" id="IPR041711">
    <property type="entry name" value="Met-tRNA-FMT_N"/>
</dbReference>
<proteinExistence type="inferred from homology"/>
<dbReference type="InterPro" id="IPR005793">
    <property type="entry name" value="Formyl_trans_C"/>
</dbReference>
<evidence type="ECO:0000256" key="2">
    <source>
        <dbReference type="ARBA" id="ARBA00010759"/>
    </source>
</evidence>
<dbReference type="Gene3D" id="3.90.45.10">
    <property type="entry name" value="Peptide deformylase"/>
    <property type="match status" value="1"/>
</dbReference>
<evidence type="ECO:0000313" key="11">
    <source>
        <dbReference type="Proteomes" id="UP000649617"/>
    </source>
</evidence>
<evidence type="ECO:0000256" key="5">
    <source>
        <dbReference type="ARBA" id="ARBA00014185"/>
    </source>
</evidence>
<evidence type="ECO:0000256" key="3">
    <source>
        <dbReference type="ARBA" id="ARBA00012175"/>
    </source>
</evidence>
<dbReference type="SUPFAM" id="SSF50486">
    <property type="entry name" value="FMT C-terminal domain-like"/>
    <property type="match status" value="1"/>
</dbReference>
<reference evidence="10" key="1">
    <citation type="submission" date="2021-02" db="EMBL/GenBank/DDBJ databases">
        <authorList>
            <person name="Dougan E. K."/>
            <person name="Rhodes N."/>
            <person name="Thang M."/>
            <person name="Chan C."/>
        </authorList>
    </citation>
    <scope>NUCLEOTIDE SEQUENCE</scope>
</reference>
<feature type="domain" description="Formyl transferase N-terminal" evidence="8">
    <location>
        <begin position="193"/>
        <end position="301"/>
    </location>
</feature>
<dbReference type="NCBIfam" id="NF001159">
    <property type="entry name" value="PRK00150.1-3"/>
    <property type="match status" value="1"/>
</dbReference>
<dbReference type="PRINTS" id="PR01576">
    <property type="entry name" value="PDEFORMYLASE"/>
</dbReference>
<dbReference type="PANTHER" id="PTHR11138">
    <property type="entry name" value="METHIONYL-TRNA FORMYLTRANSFERASE"/>
    <property type="match status" value="1"/>
</dbReference>
<dbReference type="Pfam" id="PF01327">
    <property type="entry name" value="Pep_deformylase"/>
    <property type="match status" value="1"/>
</dbReference>
<evidence type="ECO:0000259" key="8">
    <source>
        <dbReference type="Pfam" id="PF00551"/>
    </source>
</evidence>
<dbReference type="CDD" id="cd00487">
    <property type="entry name" value="Pep_deformylase"/>
    <property type="match status" value="1"/>
</dbReference>
<evidence type="ECO:0000256" key="7">
    <source>
        <dbReference type="ARBA" id="ARBA00022917"/>
    </source>
</evidence>
<dbReference type="InterPro" id="IPR002376">
    <property type="entry name" value="Formyl_transf_N"/>
</dbReference>
<name>A0A812S3L6_SYMPI</name>
<sequence>MSLLNILQYPDPRLRTVAAEVTQFGPDLVRFADDLLETMYAAPGIGLAATQVDVHERIIAVDVSDNADAPHILVNPQFTVHGALLETEEGCLSVPGFYEPVSRAERISVTAQTPTGEVFSMEAEGLLAVCIQHECDHLAGKLFVDYISNLKRNRIRKKLERQQKQRSPEFAARILQRLINSPFKPTAVFTQPALLENQQADVFIVAAYGLILPQAVLDIPKFGCLNVHASLLPRWRGAAPIERAIMAGDEQTGVCIMAMEAGLDTGPVFAQVEVPIGATATATQLTEKLADTGGELLIEVLTTIATSKAEKRKLPAPRAQDETLATYAHKLEASDRNIDWSESAKSIADKIRGLAGRMPVRGMLGDAHVQILEARPIEQHLPGVEATPAGTLVDVSKSGIIVQCATDLLQITRIKVERGKGTELDPAAAINGYSELFFPGARFAN</sequence>
<dbReference type="NCBIfam" id="TIGR00079">
    <property type="entry name" value="pept_deformyl"/>
    <property type="match status" value="1"/>
</dbReference>
<dbReference type="EC" id="2.1.2.9" evidence="4"/>
<dbReference type="SUPFAM" id="SSF53328">
    <property type="entry name" value="Formyltransferase"/>
    <property type="match status" value="1"/>
</dbReference>
<dbReference type="GO" id="GO:0042586">
    <property type="term" value="F:peptide deformylase activity"/>
    <property type="evidence" value="ECO:0007669"/>
    <property type="project" value="UniProtKB-EC"/>
</dbReference>
<evidence type="ECO:0000313" key="10">
    <source>
        <dbReference type="EMBL" id="CAE7459606.1"/>
    </source>
</evidence>
<dbReference type="Pfam" id="PF00551">
    <property type="entry name" value="Formyl_trans_N"/>
    <property type="match status" value="1"/>
</dbReference>
<comment type="similarity">
    <text evidence="2">Belongs to the polypeptide deformylase family.</text>
</comment>
<dbReference type="GO" id="GO:0004479">
    <property type="term" value="F:methionyl-tRNA formyltransferase activity"/>
    <property type="evidence" value="ECO:0007669"/>
    <property type="project" value="UniProtKB-EC"/>
</dbReference>
<evidence type="ECO:0000256" key="6">
    <source>
        <dbReference type="ARBA" id="ARBA00022679"/>
    </source>
</evidence>
<feature type="domain" description="Formyl transferase C-terminal" evidence="9">
    <location>
        <begin position="330"/>
        <end position="420"/>
    </location>
</feature>
<dbReference type="InterPro" id="IPR036821">
    <property type="entry name" value="Peptide_deformylase_sf"/>
</dbReference>
<dbReference type="EMBL" id="CAJNIZ010022223">
    <property type="protein sequence ID" value="CAE7459606.1"/>
    <property type="molecule type" value="Genomic_DNA"/>
</dbReference>
<dbReference type="Proteomes" id="UP000649617">
    <property type="component" value="Unassembled WGS sequence"/>
</dbReference>
<evidence type="ECO:0000256" key="4">
    <source>
        <dbReference type="ARBA" id="ARBA00012261"/>
    </source>
</evidence>
<dbReference type="OrthoDB" id="10268103at2759"/>
<comment type="caution">
    <text evidence="10">The sequence shown here is derived from an EMBL/GenBank/DDBJ whole genome shotgun (WGS) entry which is preliminary data.</text>
</comment>
<gene>
    <name evidence="10" type="primary">def</name>
    <name evidence="10" type="ORF">SPIL2461_LOCUS11426</name>
</gene>
<dbReference type="GO" id="GO:0005829">
    <property type="term" value="C:cytosol"/>
    <property type="evidence" value="ECO:0007669"/>
    <property type="project" value="TreeGrafter"/>
</dbReference>
<dbReference type="InterPro" id="IPR023635">
    <property type="entry name" value="Peptide_deformylase"/>
</dbReference>
<dbReference type="CDD" id="cd08646">
    <property type="entry name" value="FMT_core_Met-tRNA-FMT_N"/>
    <property type="match status" value="1"/>
</dbReference>
<evidence type="ECO:0000259" key="9">
    <source>
        <dbReference type="Pfam" id="PF02911"/>
    </source>
</evidence>
<dbReference type="PANTHER" id="PTHR11138:SF5">
    <property type="entry name" value="METHIONYL-TRNA FORMYLTRANSFERASE, MITOCHONDRIAL"/>
    <property type="match status" value="1"/>
</dbReference>
<dbReference type="AlphaFoldDB" id="A0A812S3L6"/>
<dbReference type="NCBIfam" id="TIGR00460">
    <property type="entry name" value="fmt"/>
    <property type="match status" value="1"/>
</dbReference>
<keyword evidence="11" id="KW-1185">Reference proteome</keyword>
<dbReference type="SUPFAM" id="SSF56420">
    <property type="entry name" value="Peptide deformylase"/>
    <property type="match status" value="1"/>
</dbReference>
<dbReference type="HAMAP" id="MF_00163">
    <property type="entry name" value="Pep_deformylase"/>
    <property type="match status" value="1"/>
</dbReference>
<protein>
    <recommendedName>
        <fullName evidence="5">Methionyl-tRNA formyltransferase, mitochondrial</fullName>
        <ecNumber evidence="4">2.1.2.9</ecNumber>
        <ecNumber evidence="3">3.5.1.88</ecNumber>
    </recommendedName>
</protein>
<organism evidence="10 11">
    <name type="scientific">Symbiodinium pilosum</name>
    <name type="common">Dinoflagellate</name>
    <dbReference type="NCBI Taxonomy" id="2952"/>
    <lineage>
        <taxon>Eukaryota</taxon>
        <taxon>Sar</taxon>
        <taxon>Alveolata</taxon>
        <taxon>Dinophyceae</taxon>
        <taxon>Suessiales</taxon>
        <taxon>Symbiodiniaceae</taxon>
        <taxon>Symbiodinium</taxon>
    </lineage>
</organism>
<dbReference type="InterPro" id="IPR005794">
    <property type="entry name" value="Fmt"/>
</dbReference>
<evidence type="ECO:0000256" key="1">
    <source>
        <dbReference type="ARBA" id="ARBA00010699"/>
    </source>
</evidence>
<dbReference type="InterPro" id="IPR036477">
    <property type="entry name" value="Formyl_transf_N_sf"/>
</dbReference>
<accession>A0A812S3L6</accession>
<keyword evidence="7" id="KW-0648">Protein biosynthesis</keyword>
<comment type="similarity">
    <text evidence="1">Belongs to the Fmt family.</text>
</comment>
<keyword evidence="6" id="KW-0808">Transferase</keyword>